<evidence type="ECO:0000313" key="2">
    <source>
        <dbReference type="EMBL" id="KEH23130.1"/>
    </source>
</evidence>
<dbReference type="AlphaFoldDB" id="A0A072UBA9"/>
<protein>
    <submittedName>
        <fullName evidence="2 3">Uncharacterized protein</fullName>
    </submittedName>
</protein>
<dbReference type="HOGENOM" id="CLU_2323991_0_0_1"/>
<organism evidence="2 4">
    <name type="scientific">Medicago truncatula</name>
    <name type="common">Barrel medic</name>
    <name type="synonym">Medicago tribuloides</name>
    <dbReference type="NCBI Taxonomy" id="3880"/>
    <lineage>
        <taxon>Eukaryota</taxon>
        <taxon>Viridiplantae</taxon>
        <taxon>Streptophyta</taxon>
        <taxon>Embryophyta</taxon>
        <taxon>Tracheophyta</taxon>
        <taxon>Spermatophyta</taxon>
        <taxon>Magnoliopsida</taxon>
        <taxon>eudicotyledons</taxon>
        <taxon>Gunneridae</taxon>
        <taxon>Pentapetalae</taxon>
        <taxon>rosids</taxon>
        <taxon>fabids</taxon>
        <taxon>Fabales</taxon>
        <taxon>Fabaceae</taxon>
        <taxon>Papilionoideae</taxon>
        <taxon>50 kb inversion clade</taxon>
        <taxon>NPAAA clade</taxon>
        <taxon>Hologalegina</taxon>
        <taxon>IRL clade</taxon>
        <taxon>Trifolieae</taxon>
        <taxon>Medicago</taxon>
    </lineage>
</organism>
<accession>A0A072UBA9</accession>
<evidence type="ECO:0000313" key="3">
    <source>
        <dbReference type="EnsemblPlants" id="KEH23130"/>
    </source>
</evidence>
<feature type="compositionally biased region" description="Polar residues" evidence="1">
    <location>
        <begin position="89"/>
        <end position="99"/>
    </location>
</feature>
<reference evidence="3" key="3">
    <citation type="submission" date="2015-04" db="UniProtKB">
        <authorList>
            <consortium name="EnsemblPlants"/>
        </authorList>
    </citation>
    <scope>IDENTIFICATION</scope>
    <source>
        <strain evidence="3">cv. Jemalong A17</strain>
    </source>
</reference>
<gene>
    <name evidence="2" type="ordered locus">MTR_7g066860</name>
</gene>
<reference evidence="2 4" key="2">
    <citation type="journal article" date="2014" name="BMC Genomics">
        <title>An improved genome release (version Mt4.0) for the model legume Medicago truncatula.</title>
        <authorList>
            <person name="Tang H."/>
            <person name="Krishnakumar V."/>
            <person name="Bidwell S."/>
            <person name="Rosen B."/>
            <person name="Chan A."/>
            <person name="Zhou S."/>
            <person name="Gentzbittel L."/>
            <person name="Childs K.L."/>
            <person name="Yandell M."/>
            <person name="Gundlach H."/>
            <person name="Mayer K.F."/>
            <person name="Schwartz D.C."/>
            <person name="Town C.D."/>
        </authorList>
    </citation>
    <scope>GENOME REANNOTATION</scope>
    <source>
        <strain evidence="2">A17</strain>
        <strain evidence="3 4">cv. Jemalong A17</strain>
    </source>
</reference>
<dbReference type="EMBL" id="CM001223">
    <property type="protein sequence ID" value="KEH23130.1"/>
    <property type="molecule type" value="Genomic_DNA"/>
</dbReference>
<name>A0A072UBA9_MEDTR</name>
<reference evidence="2 4" key="1">
    <citation type="journal article" date="2011" name="Nature">
        <title>The Medicago genome provides insight into the evolution of rhizobial symbioses.</title>
        <authorList>
            <person name="Young N.D."/>
            <person name="Debelle F."/>
            <person name="Oldroyd G.E."/>
            <person name="Geurts R."/>
            <person name="Cannon S.B."/>
            <person name="Udvardi M.K."/>
            <person name="Benedito V.A."/>
            <person name="Mayer K.F."/>
            <person name="Gouzy J."/>
            <person name="Schoof H."/>
            <person name="Van de Peer Y."/>
            <person name="Proost S."/>
            <person name="Cook D.R."/>
            <person name="Meyers B.C."/>
            <person name="Spannagl M."/>
            <person name="Cheung F."/>
            <person name="De Mita S."/>
            <person name="Krishnakumar V."/>
            <person name="Gundlach H."/>
            <person name="Zhou S."/>
            <person name="Mudge J."/>
            <person name="Bharti A.K."/>
            <person name="Murray J.D."/>
            <person name="Naoumkina M.A."/>
            <person name="Rosen B."/>
            <person name="Silverstein K.A."/>
            <person name="Tang H."/>
            <person name="Rombauts S."/>
            <person name="Zhao P.X."/>
            <person name="Zhou P."/>
            <person name="Barbe V."/>
            <person name="Bardou P."/>
            <person name="Bechner M."/>
            <person name="Bellec A."/>
            <person name="Berger A."/>
            <person name="Berges H."/>
            <person name="Bidwell S."/>
            <person name="Bisseling T."/>
            <person name="Choisne N."/>
            <person name="Couloux A."/>
            <person name="Denny R."/>
            <person name="Deshpande S."/>
            <person name="Dai X."/>
            <person name="Doyle J.J."/>
            <person name="Dudez A.M."/>
            <person name="Farmer A.D."/>
            <person name="Fouteau S."/>
            <person name="Franken C."/>
            <person name="Gibelin C."/>
            <person name="Gish J."/>
            <person name="Goldstein S."/>
            <person name="Gonzalez A.J."/>
            <person name="Green P.J."/>
            <person name="Hallab A."/>
            <person name="Hartog M."/>
            <person name="Hua A."/>
            <person name="Humphray S.J."/>
            <person name="Jeong D.H."/>
            <person name="Jing Y."/>
            <person name="Jocker A."/>
            <person name="Kenton S.M."/>
            <person name="Kim D.J."/>
            <person name="Klee K."/>
            <person name="Lai H."/>
            <person name="Lang C."/>
            <person name="Lin S."/>
            <person name="Macmil S.L."/>
            <person name="Magdelenat G."/>
            <person name="Matthews L."/>
            <person name="McCorrison J."/>
            <person name="Monaghan E.L."/>
            <person name="Mun J.H."/>
            <person name="Najar F.Z."/>
            <person name="Nicholson C."/>
            <person name="Noirot C."/>
            <person name="O'Bleness M."/>
            <person name="Paule C.R."/>
            <person name="Poulain J."/>
            <person name="Prion F."/>
            <person name="Qin B."/>
            <person name="Qu C."/>
            <person name="Retzel E.F."/>
            <person name="Riddle C."/>
            <person name="Sallet E."/>
            <person name="Samain S."/>
            <person name="Samson N."/>
            <person name="Sanders I."/>
            <person name="Saurat O."/>
            <person name="Scarpelli C."/>
            <person name="Schiex T."/>
            <person name="Segurens B."/>
            <person name="Severin A.J."/>
            <person name="Sherrier D.J."/>
            <person name="Shi R."/>
            <person name="Sims S."/>
            <person name="Singer S.R."/>
            <person name="Sinharoy S."/>
            <person name="Sterck L."/>
            <person name="Viollet A."/>
            <person name="Wang B.B."/>
            <person name="Wang K."/>
            <person name="Wang M."/>
            <person name="Wang X."/>
            <person name="Warfsmann J."/>
            <person name="Weissenbach J."/>
            <person name="White D.D."/>
            <person name="White J.D."/>
            <person name="Wiley G.B."/>
            <person name="Wincker P."/>
            <person name="Xing Y."/>
            <person name="Yang L."/>
            <person name="Yao Z."/>
            <person name="Ying F."/>
            <person name="Zhai J."/>
            <person name="Zhou L."/>
            <person name="Zuber A."/>
            <person name="Denarie J."/>
            <person name="Dixon R.A."/>
            <person name="May G.D."/>
            <person name="Schwartz D.C."/>
            <person name="Rogers J."/>
            <person name="Quetier F."/>
            <person name="Town C.D."/>
            <person name="Roe B.A."/>
        </authorList>
    </citation>
    <scope>NUCLEOTIDE SEQUENCE [LARGE SCALE GENOMIC DNA]</scope>
    <source>
        <strain evidence="2">A17</strain>
        <strain evidence="3 4">cv. Jemalong A17</strain>
    </source>
</reference>
<sequence>MIDQSKDCLHSLATLAGLFTFNSISLREDCQKATMKETFKTKEKEMEIKQMMYKWLKILVKYIIRKTLMQFKLSAPSSPTPHEQHSLTKRNIPQNIIKR</sequence>
<keyword evidence="4" id="KW-1185">Reference proteome</keyword>
<feature type="region of interest" description="Disordered" evidence="1">
    <location>
        <begin position="75"/>
        <end position="99"/>
    </location>
</feature>
<dbReference type="EnsemblPlants" id="KEH23130">
    <property type="protein sequence ID" value="KEH23130"/>
    <property type="gene ID" value="MTR_7g066860"/>
</dbReference>
<dbReference type="Proteomes" id="UP000002051">
    <property type="component" value="Unassembled WGS sequence"/>
</dbReference>
<evidence type="ECO:0000256" key="1">
    <source>
        <dbReference type="SAM" id="MobiDB-lite"/>
    </source>
</evidence>
<evidence type="ECO:0000313" key="4">
    <source>
        <dbReference type="Proteomes" id="UP000002051"/>
    </source>
</evidence>
<proteinExistence type="predicted"/>